<dbReference type="PROSITE" id="PS51831">
    <property type="entry name" value="HD"/>
    <property type="match status" value="1"/>
</dbReference>
<dbReference type="PROSITE" id="PS51832">
    <property type="entry name" value="HD_GYP"/>
    <property type="match status" value="1"/>
</dbReference>
<dbReference type="SUPFAM" id="SSF109604">
    <property type="entry name" value="HD-domain/PDEase-like"/>
    <property type="match status" value="1"/>
</dbReference>
<dbReference type="InterPro" id="IPR006675">
    <property type="entry name" value="HDIG_dom"/>
</dbReference>
<keyword evidence="3" id="KW-0808">Transferase</keyword>
<dbReference type="SMART" id="SM00471">
    <property type="entry name" value="HDc"/>
    <property type="match status" value="1"/>
</dbReference>
<dbReference type="InterPro" id="IPR006674">
    <property type="entry name" value="HD_domain"/>
</dbReference>
<dbReference type="AlphaFoldDB" id="A0A4R1K7D4"/>
<feature type="domain" description="HD-GYP" evidence="2">
    <location>
        <begin position="133"/>
        <end position="328"/>
    </location>
</feature>
<dbReference type="PANTHER" id="PTHR43155:SF2">
    <property type="entry name" value="CYCLIC DI-GMP PHOSPHODIESTERASE PA4108"/>
    <property type="match status" value="1"/>
</dbReference>
<name>A0A4R1K7D4_9BACT</name>
<evidence type="ECO:0000259" key="1">
    <source>
        <dbReference type="PROSITE" id="PS51831"/>
    </source>
</evidence>
<sequence>MVKTAIDELHIGDEVLKFDRGWLSTDFLSHRVTVTDKSIIDRFRKNGVQFVYIKPRNKEIEQINELVSGKSDEIISIIKQEAPKNQINLKDFNLGSEVYTESVKIIGNVLGDVKSGKMFNVGAVKHVAENITEMTIKHKGVLASITKLKKHDDYTFRHSMNVSIFAASLAAHLGLNKKDINIAANAGLMHDIGKMLVPDEILNKPDRLSEKEYEIMKSHVEKGYEFLKADGTQKEYLCLVREHHERHDGSGYPFGLKDSEISIHGKIGAVVDIYDAITSDRVYRKGMMATEALKMMFQWTDKHINKSVFEFFIKNIGIYPVGSIVMMASQELAMVGKINQGRPTDPVVIVFRNKSGSYQPIKVVDLSKSAIDRQKIVGLINPDNIKVPDDVLKYVDNLNRMS</sequence>
<dbReference type="RefSeq" id="WP_243640959.1">
    <property type="nucleotide sequence ID" value="NZ_SMGG01000005.1"/>
</dbReference>
<gene>
    <name evidence="3" type="ORF">C8D98_2106</name>
</gene>
<evidence type="ECO:0000313" key="3">
    <source>
        <dbReference type="EMBL" id="TCK59937.1"/>
    </source>
</evidence>
<dbReference type="NCBIfam" id="TIGR00277">
    <property type="entry name" value="HDIG"/>
    <property type="match status" value="1"/>
</dbReference>
<dbReference type="InterPro" id="IPR037522">
    <property type="entry name" value="HD_GYP_dom"/>
</dbReference>
<comment type="caution">
    <text evidence="3">The sequence shown here is derived from an EMBL/GenBank/DDBJ whole genome shotgun (WGS) entry which is preliminary data.</text>
</comment>
<accession>A0A4R1K7D4</accession>
<dbReference type="EMBL" id="SMGG01000005">
    <property type="protein sequence ID" value="TCK59937.1"/>
    <property type="molecule type" value="Genomic_DNA"/>
</dbReference>
<dbReference type="InterPro" id="IPR021812">
    <property type="entry name" value="DUF3391"/>
</dbReference>
<dbReference type="CDD" id="cd00077">
    <property type="entry name" value="HDc"/>
    <property type="match status" value="1"/>
</dbReference>
<organism evidence="3 4">
    <name type="scientific">Seleniivibrio woodruffii</name>
    <dbReference type="NCBI Taxonomy" id="1078050"/>
    <lineage>
        <taxon>Bacteria</taxon>
        <taxon>Pseudomonadati</taxon>
        <taxon>Deferribacterota</taxon>
        <taxon>Deferribacteres</taxon>
        <taxon>Deferribacterales</taxon>
        <taxon>Geovibrionaceae</taxon>
        <taxon>Seleniivibrio</taxon>
    </lineage>
</organism>
<dbReference type="Proteomes" id="UP000294614">
    <property type="component" value="Unassembled WGS sequence"/>
</dbReference>
<dbReference type="Pfam" id="PF13487">
    <property type="entry name" value="HD_5"/>
    <property type="match status" value="1"/>
</dbReference>
<evidence type="ECO:0000313" key="4">
    <source>
        <dbReference type="Proteomes" id="UP000294614"/>
    </source>
</evidence>
<dbReference type="Gene3D" id="1.10.3210.10">
    <property type="entry name" value="Hypothetical protein af1432"/>
    <property type="match status" value="1"/>
</dbReference>
<evidence type="ECO:0000259" key="2">
    <source>
        <dbReference type="PROSITE" id="PS51832"/>
    </source>
</evidence>
<dbReference type="InterPro" id="IPR003607">
    <property type="entry name" value="HD/PDEase_dom"/>
</dbReference>
<keyword evidence="4" id="KW-1185">Reference proteome</keyword>
<feature type="domain" description="HD" evidence="1">
    <location>
        <begin position="155"/>
        <end position="277"/>
    </location>
</feature>
<dbReference type="PANTHER" id="PTHR43155">
    <property type="entry name" value="CYCLIC DI-GMP PHOSPHODIESTERASE PA4108-RELATED"/>
    <property type="match status" value="1"/>
</dbReference>
<protein>
    <submittedName>
        <fullName evidence="3">Putative nucleotidyltransferase with HDIG domain</fullName>
    </submittedName>
</protein>
<dbReference type="GO" id="GO:0016740">
    <property type="term" value="F:transferase activity"/>
    <property type="evidence" value="ECO:0007669"/>
    <property type="project" value="UniProtKB-KW"/>
</dbReference>
<proteinExistence type="predicted"/>
<reference evidence="3 4" key="1">
    <citation type="submission" date="2019-03" db="EMBL/GenBank/DDBJ databases">
        <title>Genomic Encyclopedia of Type Strains, Phase IV (KMG-IV): sequencing the most valuable type-strain genomes for metagenomic binning, comparative biology and taxonomic classification.</title>
        <authorList>
            <person name="Goeker M."/>
        </authorList>
    </citation>
    <scope>NUCLEOTIDE SEQUENCE [LARGE SCALE GENOMIC DNA]</scope>
    <source>
        <strain evidence="3 4">DSM 24984</strain>
    </source>
</reference>
<dbReference type="Pfam" id="PF11871">
    <property type="entry name" value="DUF3391"/>
    <property type="match status" value="1"/>
</dbReference>